<feature type="transmembrane region" description="Helical" evidence="1">
    <location>
        <begin position="12"/>
        <end position="32"/>
    </location>
</feature>
<keyword evidence="1" id="KW-0812">Transmembrane</keyword>
<dbReference type="NCBIfam" id="NF041581">
    <property type="entry name" value="SosA"/>
    <property type="match status" value="1"/>
</dbReference>
<gene>
    <name evidence="2" type="ORF">UF66_0021</name>
</gene>
<keyword evidence="1" id="KW-1133">Transmembrane helix</keyword>
<name>A0A0M2P4A9_STACC</name>
<protein>
    <submittedName>
        <fullName evidence="2">Uncharacterized protein</fullName>
    </submittedName>
</protein>
<keyword evidence="1" id="KW-0472">Membrane</keyword>
<dbReference type="Proteomes" id="UP000034455">
    <property type="component" value="Unassembled WGS sequence"/>
</dbReference>
<accession>A0A0M2P4A9</accession>
<comment type="caution">
    <text evidence="2">The sequence shown here is derived from an EMBL/GenBank/DDBJ whole genome shotgun (WGS) entry which is preliminary data.</text>
</comment>
<evidence type="ECO:0000313" key="2">
    <source>
        <dbReference type="EMBL" id="KKI65599.1"/>
    </source>
</evidence>
<dbReference type="EMBL" id="LAKJ01000001">
    <property type="protein sequence ID" value="KKI65599.1"/>
    <property type="molecule type" value="Genomic_DNA"/>
</dbReference>
<dbReference type="RefSeq" id="WP_019467989.1">
    <property type="nucleotide sequence ID" value="NZ_BKAS01000025.1"/>
</dbReference>
<dbReference type="InterPro" id="IPR048170">
    <property type="entry name" value="SosA-like"/>
</dbReference>
<evidence type="ECO:0000313" key="3">
    <source>
        <dbReference type="Proteomes" id="UP000034455"/>
    </source>
</evidence>
<evidence type="ECO:0000256" key="1">
    <source>
        <dbReference type="SAM" id="Phobius"/>
    </source>
</evidence>
<reference evidence="2 3" key="1">
    <citation type="submission" date="2015-03" db="EMBL/GenBank/DDBJ databases">
        <title>Genome Assembly of Staphylococcus cohnii subsp. cohnii strain G22B2.</title>
        <authorList>
            <person name="Nair G."/>
            <person name="Kaur G."/>
            <person name="Khatri I."/>
            <person name="Singh N.K."/>
            <person name="Sathyabama S."/>
            <person name="Maurya S.K."/>
            <person name="Subramanian S."/>
            <person name="Agrewala J.N."/>
            <person name="Mayilraj S."/>
        </authorList>
    </citation>
    <scope>NUCLEOTIDE SEQUENCE [LARGE SCALE GENOMIC DNA]</scope>
    <source>
        <strain evidence="2 3">G22B2</strain>
    </source>
</reference>
<proteinExistence type="predicted"/>
<dbReference type="GeneID" id="58097658"/>
<sequence>MFKLYIYQIKPYITVLLVTMILSTVFILSAYYNTESEQTYEMTDHQITNISTKDEQYQMNSDEKSERTLNQFLAKAK</sequence>
<dbReference type="AlphaFoldDB" id="A0A0M2P4A9"/>
<organism evidence="2 3">
    <name type="scientific">Staphylococcus cohnii subsp. cohnii</name>
    <dbReference type="NCBI Taxonomy" id="74704"/>
    <lineage>
        <taxon>Bacteria</taxon>
        <taxon>Bacillati</taxon>
        <taxon>Bacillota</taxon>
        <taxon>Bacilli</taxon>
        <taxon>Bacillales</taxon>
        <taxon>Staphylococcaceae</taxon>
        <taxon>Staphylococcus</taxon>
        <taxon>Staphylococcus cohnii species complex</taxon>
    </lineage>
</organism>
<dbReference type="PATRIC" id="fig|74704.6.peg.21"/>